<feature type="active site" description="O-(3'-phospho-DNA)-tyrosine intermediate" evidence="10">
    <location>
        <position position="808"/>
    </location>
</feature>
<evidence type="ECO:0000256" key="10">
    <source>
        <dbReference type="PROSITE-ProRule" id="PRU01382"/>
    </source>
</evidence>
<dbReference type="InterPro" id="IPR013034">
    <property type="entry name" value="DNA_topo_DNA_db_N_dom1"/>
</dbReference>
<organism evidence="15">
    <name type="scientific">Physcomitrium patens</name>
    <name type="common">Spreading-leaved earth moss</name>
    <name type="synonym">Physcomitrella patens</name>
    <dbReference type="NCBI Taxonomy" id="3218"/>
    <lineage>
        <taxon>Eukaryota</taxon>
        <taxon>Viridiplantae</taxon>
        <taxon>Streptophyta</taxon>
        <taxon>Embryophyta</taxon>
        <taxon>Bryophyta</taxon>
        <taxon>Bryophytina</taxon>
        <taxon>Bryopsida</taxon>
        <taxon>Funariidae</taxon>
        <taxon>Funariales</taxon>
        <taxon>Funariaceae</taxon>
        <taxon>Physcomitrium</taxon>
    </lineage>
</organism>
<dbReference type="InterPro" id="IPR013499">
    <property type="entry name" value="TopoI_euk"/>
</dbReference>
<comment type="catalytic activity">
    <reaction evidence="1 10 11">
        <text>ATP-independent breakage of single-stranded DNA, followed by passage and rejoining.</text>
        <dbReference type="EC" id="5.6.2.1"/>
    </reaction>
</comment>
<reference evidence="16" key="3">
    <citation type="submission" date="2020-12" db="UniProtKB">
        <authorList>
            <consortium name="EnsemblPlants"/>
        </authorList>
    </citation>
    <scope>IDENTIFICATION</scope>
</reference>
<evidence type="ECO:0000256" key="2">
    <source>
        <dbReference type="ARBA" id="ARBA00004123"/>
    </source>
</evidence>
<feature type="compositionally biased region" description="Basic and acidic residues" evidence="13">
    <location>
        <begin position="107"/>
        <end position="128"/>
    </location>
</feature>
<dbReference type="PRINTS" id="PR00416">
    <property type="entry name" value="EUTPISMRASEI"/>
</dbReference>
<dbReference type="PROSITE" id="PS00176">
    <property type="entry name" value="TOPO_IB_1"/>
    <property type="match status" value="1"/>
</dbReference>
<dbReference type="InterPro" id="IPR025834">
    <property type="entry name" value="TopoI_C_dom"/>
</dbReference>
<comment type="subcellular location">
    <subcellularLocation>
        <location evidence="2">Nucleus</location>
    </subcellularLocation>
</comment>
<reference evidence="15 17" key="1">
    <citation type="journal article" date="2008" name="Science">
        <title>The Physcomitrella genome reveals evolutionary insights into the conquest of land by plants.</title>
        <authorList>
            <person name="Rensing S."/>
            <person name="Lang D."/>
            <person name="Zimmer A."/>
            <person name="Terry A."/>
            <person name="Salamov A."/>
            <person name="Shapiro H."/>
            <person name="Nishiyama T."/>
            <person name="Perroud P.-F."/>
            <person name="Lindquist E."/>
            <person name="Kamisugi Y."/>
            <person name="Tanahashi T."/>
            <person name="Sakakibara K."/>
            <person name="Fujita T."/>
            <person name="Oishi K."/>
            <person name="Shin-I T."/>
            <person name="Kuroki Y."/>
            <person name="Toyoda A."/>
            <person name="Suzuki Y."/>
            <person name="Hashimoto A."/>
            <person name="Yamaguchi K."/>
            <person name="Sugano A."/>
            <person name="Kohara Y."/>
            <person name="Fujiyama A."/>
            <person name="Anterola A."/>
            <person name="Aoki S."/>
            <person name="Ashton N."/>
            <person name="Barbazuk W.B."/>
            <person name="Barker E."/>
            <person name="Bennetzen J."/>
            <person name="Bezanilla M."/>
            <person name="Blankenship R."/>
            <person name="Cho S.H."/>
            <person name="Dutcher S."/>
            <person name="Estelle M."/>
            <person name="Fawcett J.A."/>
            <person name="Gundlach H."/>
            <person name="Hanada K."/>
            <person name="Heyl A."/>
            <person name="Hicks K.A."/>
            <person name="Hugh J."/>
            <person name="Lohr M."/>
            <person name="Mayer K."/>
            <person name="Melkozernov A."/>
            <person name="Murata T."/>
            <person name="Nelson D."/>
            <person name="Pils B."/>
            <person name="Prigge M."/>
            <person name="Reiss B."/>
            <person name="Renner T."/>
            <person name="Rombauts S."/>
            <person name="Rushton P."/>
            <person name="Sanderfoot A."/>
            <person name="Schween G."/>
            <person name="Shiu S.-H."/>
            <person name="Stueber K."/>
            <person name="Theodoulou F.L."/>
            <person name="Tu H."/>
            <person name="Van de Peer Y."/>
            <person name="Verrier P.J."/>
            <person name="Waters E."/>
            <person name="Wood A."/>
            <person name="Yang L."/>
            <person name="Cove D."/>
            <person name="Cuming A."/>
            <person name="Hasebe M."/>
            <person name="Lucas S."/>
            <person name="Mishler D.B."/>
            <person name="Reski R."/>
            <person name="Grigoriev I."/>
            <person name="Quatrano R.S."/>
            <person name="Boore J.L."/>
        </authorList>
    </citation>
    <scope>NUCLEOTIDE SEQUENCE [LARGE SCALE GENOMIC DNA]</scope>
    <source>
        <strain evidence="16 17">cv. Gransden 2004</strain>
    </source>
</reference>
<keyword evidence="7 10" id="KW-0238">DNA-binding</keyword>
<sequence>MGEDDKMQAMKRQRLEDGQNGASTAGSSKSGSGGRTKDGSSREGDHRTFERRKSGLAAKPPARKFVMDDDDSDDDMPLASRLPVTAKGKVVKGSPIAKSGKDISASIKDERGSDKAKAPEPKQPIHYESDDDDKPLAHHVQRKPTASIVDDDSDDDKPLATRLPSGVKTYQRKDSLPKTVPGVKQESSPQSKPSTPSSVKTPKISSTMPSSGKSDSKMEVDGDDDEDDDIPLAQRMSSSTSIIKKVVQQKAKASSSTGSTAIAARKLLEKKKAKRLQLQMMVTKKKVITKTTTKSKKVEPVSGDGVKWTTLEHNGVIFPPPYEPHGVKMLYDGKPVDLTPAQEEIATMFAVMLETDYAKKERFIKNFWDDWKPYLGKNHVIKKFELCDFTPIFDWHAREKERKKSMSTEEKKRLKEEKLAVEEKYMWAVVDGVKEKVGNFRVEPPGLFRGRGDHPKMGKLKTRILPHDIVINIGKDAAVPECPIPGQRWKEIRHDNTVTWLAYWKDPINDKEFKYVFLAASSSLKGQSDMQKYEKARMLKDYIDDIRRTYTHDFSSSDPTKQQIAVATYLIDRLALRAGNEKDEDEADTVGCCSLKVEHVTLVAPKSLQFDFLGKDSIRYFNTVEVDERVYKAIGQFKKGKKEGDDLFERLDTTKLNLHLKGIMPSLTAKVFRTYNASITLDNLLQDTTGETTIEIIADYQRANKQVAILCNHQRSVSKGHSAQMERLEGKMQELEEQLEELETDLDRAKKGKPPLKDSEGKVKRNQTPEALEKKIAATKQKIDKMRLDMRVKDDLKTVALGTSKINYMDPRITVAWCKRHEVPIEKIFNKSLLSKFAWAMEVEPDFRF</sequence>
<dbReference type="SUPFAM" id="SSF56741">
    <property type="entry name" value="Eukaryotic DNA topoisomerase I, N-terminal DNA-binding fragment"/>
    <property type="match status" value="1"/>
</dbReference>
<feature type="region of interest" description="Disordered" evidence="13">
    <location>
        <begin position="1"/>
        <end position="236"/>
    </location>
</feature>
<dbReference type="Pfam" id="PF14370">
    <property type="entry name" value="Topo_C_assoc"/>
    <property type="match status" value="1"/>
</dbReference>
<comment type="similarity">
    <text evidence="3 10 11">Belongs to the type IB topoisomerase family.</text>
</comment>
<comment type="function">
    <text evidence="11">Releases the supercoiling and torsional tension of DNA introduced during the DNA replication and transcription by transiently cleaving and rejoining one strand of the DNA duplex. Introduces a single-strand break via transesterification at the specific target site 5'-[CT]CCTTp site in duplex DNA. The scissile phosphodiester is attacked by the catalytic tyrosine of the enzyme, resulting in the formation of a DNA-(3'-phosphotyrosyl)-enzyme intermediate and the expulsion of a 5'-OH DNA strand. The free DNA strand then undergoes passage around the unbroken strand thus removing DNA supercoils. Finally, in the religation step, the DNA 5'-OH attacks the covalent intermediate to expel the active-site tyrosine and restore the DNA phosphodiester backbone.</text>
</comment>
<feature type="compositionally biased region" description="Basic and acidic residues" evidence="13">
    <location>
        <begin position="745"/>
        <end position="763"/>
    </location>
</feature>
<feature type="compositionally biased region" description="Basic and acidic residues" evidence="13">
    <location>
        <begin position="35"/>
        <end position="53"/>
    </location>
</feature>
<dbReference type="OMA" id="GECPVTT"/>
<dbReference type="GO" id="GO:0005694">
    <property type="term" value="C:chromosome"/>
    <property type="evidence" value="ECO:0007669"/>
    <property type="project" value="InterPro"/>
</dbReference>
<evidence type="ECO:0000256" key="13">
    <source>
        <dbReference type="SAM" id="MobiDB-lite"/>
    </source>
</evidence>
<accession>A0A2K1KU92</accession>
<evidence type="ECO:0000256" key="12">
    <source>
        <dbReference type="SAM" id="Coils"/>
    </source>
</evidence>
<dbReference type="InterPro" id="IPR001631">
    <property type="entry name" value="TopoI"/>
</dbReference>
<dbReference type="SMART" id="SM00435">
    <property type="entry name" value="TOPEUc"/>
    <property type="match status" value="1"/>
</dbReference>
<dbReference type="EC" id="5.6.2.1" evidence="11"/>
<dbReference type="FunCoup" id="A0A2K1KU92">
    <property type="interactions" value="3291"/>
</dbReference>
<dbReference type="InterPro" id="IPR011010">
    <property type="entry name" value="DNA_brk_join_enz"/>
</dbReference>
<keyword evidence="8 10" id="KW-0413">Isomerase</keyword>
<dbReference type="OrthoDB" id="47179at2759"/>
<dbReference type="Gene3D" id="1.10.132.10">
    <property type="match status" value="1"/>
</dbReference>
<dbReference type="Gene3D" id="1.10.10.41">
    <property type="entry name" value="Yeast DNA topoisomerase - domain 1"/>
    <property type="match status" value="1"/>
</dbReference>
<dbReference type="AlphaFoldDB" id="A0A2K1KU92"/>
<dbReference type="Pfam" id="PF01028">
    <property type="entry name" value="Topoisom_I"/>
    <property type="match status" value="1"/>
</dbReference>
<dbReference type="InterPro" id="IPR014711">
    <property type="entry name" value="TopoI_cat_a-hlx-sub_euk"/>
</dbReference>
<dbReference type="Proteomes" id="UP000006727">
    <property type="component" value="Chromosome 3"/>
</dbReference>
<keyword evidence="4" id="KW-0597">Phosphoprotein</keyword>
<keyword evidence="9" id="KW-0539">Nucleus</keyword>
<dbReference type="STRING" id="3218.A0A2K1KU92"/>
<reference evidence="15 17" key="2">
    <citation type="journal article" date="2018" name="Plant J.">
        <title>The Physcomitrella patens chromosome-scale assembly reveals moss genome structure and evolution.</title>
        <authorList>
            <person name="Lang D."/>
            <person name="Ullrich K.K."/>
            <person name="Murat F."/>
            <person name="Fuchs J."/>
            <person name="Jenkins J."/>
            <person name="Haas F.B."/>
            <person name="Piednoel M."/>
            <person name="Gundlach H."/>
            <person name="Van Bel M."/>
            <person name="Meyberg R."/>
            <person name="Vives C."/>
            <person name="Morata J."/>
            <person name="Symeonidi A."/>
            <person name="Hiss M."/>
            <person name="Muchero W."/>
            <person name="Kamisugi Y."/>
            <person name="Saleh O."/>
            <person name="Blanc G."/>
            <person name="Decker E.L."/>
            <person name="van Gessel N."/>
            <person name="Grimwood J."/>
            <person name="Hayes R.D."/>
            <person name="Graham S.W."/>
            <person name="Gunter L.E."/>
            <person name="McDaniel S.F."/>
            <person name="Hoernstein S.N.W."/>
            <person name="Larsson A."/>
            <person name="Li F.W."/>
            <person name="Perroud P.F."/>
            <person name="Phillips J."/>
            <person name="Ranjan P."/>
            <person name="Rokshar D.S."/>
            <person name="Rothfels C.J."/>
            <person name="Schneider L."/>
            <person name="Shu S."/>
            <person name="Stevenson D.W."/>
            <person name="Thummler F."/>
            <person name="Tillich M."/>
            <person name="Villarreal Aguilar J.C."/>
            <person name="Widiez T."/>
            <person name="Wong G.K."/>
            <person name="Wymore A."/>
            <person name="Zhang Y."/>
            <person name="Zimmer A.D."/>
            <person name="Quatrano R.S."/>
            <person name="Mayer K.F.X."/>
            <person name="Goodstein D."/>
            <person name="Casacuberta J.M."/>
            <person name="Vandepoele K."/>
            <person name="Reski R."/>
            <person name="Cuming A.C."/>
            <person name="Tuskan G.A."/>
            <person name="Maumus F."/>
            <person name="Salse J."/>
            <person name="Schmutz J."/>
            <person name="Rensing S.A."/>
        </authorList>
    </citation>
    <scope>NUCLEOTIDE SEQUENCE [LARGE SCALE GENOMIC DNA]</scope>
    <source>
        <strain evidence="16 17">cv. Gransden 2004</strain>
    </source>
</reference>
<proteinExistence type="inferred from homology"/>
<evidence type="ECO:0000256" key="9">
    <source>
        <dbReference type="ARBA" id="ARBA00023242"/>
    </source>
</evidence>
<dbReference type="PROSITE" id="PS52038">
    <property type="entry name" value="TOPO_IB_2"/>
    <property type="match status" value="1"/>
</dbReference>
<dbReference type="CDD" id="cd00660">
    <property type="entry name" value="Topoisomer_IB_N"/>
    <property type="match status" value="1"/>
</dbReference>
<dbReference type="FunFam" id="3.90.15.10:FF:000003">
    <property type="entry name" value="DNA topoisomerase I"/>
    <property type="match status" value="1"/>
</dbReference>
<evidence type="ECO:0000256" key="8">
    <source>
        <dbReference type="ARBA" id="ARBA00023235"/>
    </source>
</evidence>
<dbReference type="GO" id="GO:0006265">
    <property type="term" value="P:DNA topological change"/>
    <property type="evidence" value="ECO:0000318"/>
    <property type="project" value="GO_Central"/>
</dbReference>
<dbReference type="GO" id="GO:0006260">
    <property type="term" value="P:DNA replication"/>
    <property type="evidence" value="ECO:0000318"/>
    <property type="project" value="GO_Central"/>
</dbReference>
<dbReference type="GeneID" id="112279696"/>
<dbReference type="InterPro" id="IPR008336">
    <property type="entry name" value="TopoI_DNA-bd_euk"/>
</dbReference>
<dbReference type="Pfam" id="PF02919">
    <property type="entry name" value="Topoisom_I_N"/>
    <property type="match status" value="1"/>
</dbReference>
<evidence type="ECO:0000256" key="3">
    <source>
        <dbReference type="ARBA" id="ARBA00006645"/>
    </source>
</evidence>
<keyword evidence="6 12" id="KW-0175">Coiled coil</keyword>
<keyword evidence="5 10" id="KW-0799">Topoisomerase</keyword>
<evidence type="ECO:0000259" key="14">
    <source>
        <dbReference type="SMART" id="SM00435"/>
    </source>
</evidence>
<dbReference type="InterPro" id="IPR013500">
    <property type="entry name" value="TopoI_cat_euk"/>
</dbReference>
<dbReference type="GO" id="GO:0005730">
    <property type="term" value="C:nucleolus"/>
    <property type="evidence" value="ECO:0000318"/>
    <property type="project" value="GO_Central"/>
</dbReference>
<dbReference type="GO" id="GO:0003677">
    <property type="term" value="F:DNA binding"/>
    <property type="evidence" value="ECO:0007669"/>
    <property type="project" value="UniProtKB-UniRule"/>
</dbReference>
<dbReference type="FunFam" id="2.170.11.10:FF:000001">
    <property type="entry name" value="DNA topoisomerase I"/>
    <property type="match status" value="1"/>
</dbReference>
<dbReference type="FunFam" id="1.10.10.41:FF:000001">
    <property type="entry name" value="DNA topoisomerase I"/>
    <property type="match status" value="1"/>
</dbReference>
<evidence type="ECO:0000256" key="5">
    <source>
        <dbReference type="ARBA" id="ARBA00023029"/>
    </source>
</evidence>
<dbReference type="InterPro" id="IPR014727">
    <property type="entry name" value="TopoI_cat_a/b-sub_euk"/>
</dbReference>
<dbReference type="EnsemblPlants" id="Pp3c3_12300V3.1">
    <property type="protein sequence ID" value="PAC:32944258.CDS.1"/>
    <property type="gene ID" value="Pp3c3_12300"/>
</dbReference>
<feature type="region of interest" description="Disordered" evidence="13">
    <location>
        <begin position="744"/>
        <end position="767"/>
    </location>
</feature>
<dbReference type="CDD" id="cd00659">
    <property type="entry name" value="Topo_IB_C"/>
    <property type="match status" value="1"/>
</dbReference>
<dbReference type="InterPro" id="IPR013030">
    <property type="entry name" value="DNA_topo_DNA_db_N_dom2"/>
</dbReference>
<dbReference type="Gene3D" id="3.90.15.10">
    <property type="entry name" value="Topoisomerase I, Chain A, domain 3"/>
    <property type="match status" value="1"/>
</dbReference>
<dbReference type="PANTHER" id="PTHR10290">
    <property type="entry name" value="DNA TOPOISOMERASE I"/>
    <property type="match status" value="1"/>
</dbReference>
<evidence type="ECO:0000313" key="16">
    <source>
        <dbReference type="EnsemblPlants" id="PAC:32944258.CDS.1"/>
    </source>
</evidence>
<feature type="compositionally biased region" description="Acidic residues" evidence="13">
    <location>
        <begin position="221"/>
        <end position="230"/>
    </location>
</feature>
<feature type="domain" description="DNA topoisomerase I eukaryotic-type" evidence="14">
    <location>
        <begin position="447"/>
        <end position="822"/>
    </location>
</feature>
<dbReference type="InterPro" id="IPR051062">
    <property type="entry name" value="Topoisomerase_IB"/>
</dbReference>
<dbReference type="SUPFAM" id="SSF56349">
    <property type="entry name" value="DNA breaking-rejoining enzymes"/>
    <property type="match status" value="1"/>
</dbReference>
<dbReference type="InterPro" id="IPR018521">
    <property type="entry name" value="TopoIB_AS"/>
</dbReference>
<name>A0A2K1KU92_PHYPA</name>
<evidence type="ECO:0000256" key="1">
    <source>
        <dbReference type="ARBA" id="ARBA00000213"/>
    </source>
</evidence>
<dbReference type="InterPro" id="IPR036202">
    <property type="entry name" value="TopoI_DNA-bd_euk_N_sf"/>
</dbReference>
<evidence type="ECO:0000256" key="7">
    <source>
        <dbReference type="ARBA" id="ARBA00023125"/>
    </source>
</evidence>
<feature type="coiled-coil region" evidence="12">
    <location>
        <begin position="397"/>
        <end position="424"/>
    </location>
</feature>
<keyword evidence="17" id="KW-1185">Reference proteome</keyword>
<protein>
    <recommendedName>
        <fullName evidence="11">DNA topoisomerase I</fullName>
        <ecNumber evidence="11">5.6.2.1</ecNumber>
    </recommendedName>
    <alternativeName>
        <fullName evidence="11">DNA topoisomerase 1</fullName>
    </alternativeName>
</protein>
<dbReference type="Gene3D" id="2.170.11.10">
    <property type="entry name" value="DNA Topoisomerase I, domain 2"/>
    <property type="match status" value="1"/>
</dbReference>
<feature type="compositionally biased region" description="Low complexity" evidence="13">
    <location>
        <begin position="187"/>
        <end position="207"/>
    </location>
</feature>
<dbReference type="GO" id="GO:0003917">
    <property type="term" value="F:DNA topoisomerase type I (single strand cut, ATP-independent) activity"/>
    <property type="evidence" value="ECO:0000318"/>
    <property type="project" value="GO_Central"/>
</dbReference>
<dbReference type="PANTHER" id="PTHR10290:SF23">
    <property type="entry name" value="DNA TOPOISOMERASE 1 BETA"/>
    <property type="match status" value="1"/>
</dbReference>
<dbReference type="FunFam" id="1.10.132.10:FF:000002">
    <property type="entry name" value="DNA topoisomerase I"/>
    <property type="match status" value="1"/>
</dbReference>
<feature type="compositionally biased region" description="Basic and acidic residues" evidence="13">
    <location>
        <begin position="1"/>
        <end position="17"/>
    </location>
</feature>
<dbReference type="PaxDb" id="3218-PP1S161_13V6.1"/>
<dbReference type="Gramene" id="Pp3c3_12300V3.1">
    <property type="protein sequence ID" value="PAC:32944258.CDS.1"/>
    <property type="gene ID" value="Pp3c3_12300"/>
</dbReference>
<evidence type="ECO:0000256" key="11">
    <source>
        <dbReference type="RuleBase" id="RU365101"/>
    </source>
</evidence>
<dbReference type="EMBL" id="ABEU02000003">
    <property type="protein sequence ID" value="PNR57343.1"/>
    <property type="molecule type" value="Genomic_DNA"/>
</dbReference>
<gene>
    <name evidence="16" type="primary">LOC112279696</name>
    <name evidence="15" type="ORF">PHYPA_004337</name>
</gene>
<evidence type="ECO:0000313" key="17">
    <source>
        <dbReference type="Proteomes" id="UP000006727"/>
    </source>
</evidence>
<evidence type="ECO:0000256" key="4">
    <source>
        <dbReference type="ARBA" id="ARBA00022553"/>
    </source>
</evidence>
<evidence type="ECO:0000256" key="6">
    <source>
        <dbReference type="ARBA" id="ARBA00023054"/>
    </source>
</evidence>
<dbReference type="RefSeq" id="XP_024370141.1">
    <property type="nucleotide sequence ID" value="XM_024514373.2"/>
</dbReference>
<dbReference type="KEGG" id="ppp:112279696"/>
<dbReference type="GO" id="GO:0007059">
    <property type="term" value="P:chromosome segregation"/>
    <property type="evidence" value="ECO:0000318"/>
    <property type="project" value="GO_Central"/>
</dbReference>
<feature type="compositionally biased region" description="Low complexity" evidence="13">
    <location>
        <begin position="21"/>
        <end position="30"/>
    </location>
</feature>
<evidence type="ECO:0000313" key="15">
    <source>
        <dbReference type="EMBL" id="PNR57343.1"/>
    </source>
</evidence>